<comment type="caution">
    <text evidence="7">The sequence shown here is derived from an EMBL/GenBank/DDBJ whole genome shotgun (WGS) entry which is preliminary data.</text>
</comment>
<sequence>MWASAALALAGCAGPQPVPTRLDVDDSIKAVSHDSRVRYIVLHYTSTDTENSLRLLAQGKVSTHYLITDDTRPRIYRLVDETQSAWHAGESRWYNQVSLNPVSIGIELVNIGRTDLARGQTRWAPYSEHQIQTLILLLKDLTKRYGIRAENVVGHSDIAPQRKTDPGPLFPWKRLAEAGIGRWYNEAQAATNWVTLQRQGTPDVAWFQERLAKLGYACPQHGRLDRETQNVLSAFQMHYRPSNYDGKPDAETGAIIMALLEPQR</sequence>
<dbReference type="PANTHER" id="PTHR30417:SF1">
    <property type="entry name" value="N-ACETYLMURAMOYL-L-ALANINE AMIDASE AMID"/>
    <property type="match status" value="1"/>
</dbReference>
<evidence type="ECO:0000313" key="8">
    <source>
        <dbReference type="Proteomes" id="UP000216885"/>
    </source>
</evidence>
<evidence type="ECO:0000256" key="4">
    <source>
        <dbReference type="ARBA" id="ARBA00022801"/>
    </source>
</evidence>
<dbReference type="Gene3D" id="3.40.80.10">
    <property type="entry name" value="Peptidoglycan recognition protein-like"/>
    <property type="match status" value="1"/>
</dbReference>
<proteinExistence type="inferred from homology"/>
<dbReference type="FunFam" id="3.40.80.10:FF:000003">
    <property type="entry name" value="N-acetylmuramoyl-L-alanine amidase"/>
    <property type="match status" value="1"/>
</dbReference>
<dbReference type="AlphaFoldDB" id="A0A261U8I1"/>
<dbReference type="GO" id="GO:0009254">
    <property type="term" value="P:peptidoglycan turnover"/>
    <property type="evidence" value="ECO:0007669"/>
    <property type="project" value="TreeGrafter"/>
</dbReference>
<dbReference type="InterPro" id="IPR051206">
    <property type="entry name" value="NAMLAA_amidase_2"/>
</dbReference>
<comment type="catalytic activity">
    <reaction evidence="1">
        <text>Hydrolyzes the link between N-acetylmuramoyl residues and L-amino acid residues in certain cell-wall glycopeptides.</text>
        <dbReference type="EC" id="3.5.1.28"/>
    </reaction>
</comment>
<feature type="domain" description="N-acetylmuramoyl-L-alanine amidase" evidence="6">
    <location>
        <begin position="26"/>
        <end position="167"/>
    </location>
</feature>
<dbReference type="InterPro" id="IPR002502">
    <property type="entry name" value="Amidase_domain"/>
</dbReference>
<comment type="similarity">
    <text evidence="2">Belongs to the N-acetylmuramoyl-L-alanine amidase 2 family.</text>
</comment>
<evidence type="ECO:0000259" key="6">
    <source>
        <dbReference type="SMART" id="SM00644"/>
    </source>
</evidence>
<dbReference type="CDD" id="cd06583">
    <property type="entry name" value="PGRP"/>
    <property type="match status" value="1"/>
</dbReference>
<keyword evidence="8" id="KW-1185">Reference proteome</keyword>
<dbReference type="OrthoDB" id="9794842at2"/>
<evidence type="ECO:0000256" key="1">
    <source>
        <dbReference type="ARBA" id="ARBA00001561"/>
    </source>
</evidence>
<protein>
    <recommendedName>
        <fullName evidence="3">N-acetylmuramoyl-L-alanine amidase</fullName>
        <ecNumber evidence="3">3.5.1.28</ecNumber>
    </recommendedName>
</protein>
<keyword evidence="5" id="KW-0961">Cell wall biogenesis/degradation</keyword>
<dbReference type="SUPFAM" id="SSF47090">
    <property type="entry name" value="PGBD-like"/>
    <property type="match status" value="1"/>
</dbReference>
<evidence type="ECO:0000256" key="3">
    <source>
        <dbReference type="ARBA" id="ARBA00011901"/>
    </source>
</evidence>
<dbReference type="SMART" id="SM00644">
    <property type="entry name" value="Ami_2"/>
    <property type="match status" value="1"/>
</dbReference>
<dbReference type="InterPro" id="IPR036366">
    <property type="entry name" value="PGBDSf"/>
</dbReference>
<dbReference type="GO" id="GO:0009253">
    <property type="term" value="P:peptidoglycan catabolic process"/>
    <property type="evidence" value="ECO:0007669"/>
    <property type="project" value="InterPro"/>
</dbReference>
<dbReference type="InterPro" id="IPR036505">
    <property type="entry name" value="Amidase/PGRP_sf"/>
</dbReference>
<dbReference type="EMBL" id="NEVQ01000011">
    <property type="protein sequence ID" value="OZI58234.1"/>
    <property type="molecule type" value="Genomic_DNA"/>
</dbReference>
<accession>A0A261U8I1</accession>
<dbReference type="Pfam" id="PF01510">
    <property type="entry name" value="Amidase_2"/>
    <property type="match status" value="1"/>
</dbReference>
<dbReference type="GO" id="GO:0019867">
    <property type="term" value="C:outer membrane"/>
    <property type="evidence" value="ECO:0007669"/>
    <property type="project" value="TreeGrafter"/>
</dbReference>
<evidence type="ECO:0000313" key="7">
    <source>
        <dbReference type="EMBL" id="OZI58234.1"/>
    </source>
</evidence>
<dbReference type="GO" id="GO:0071555">
    <property type="term" value="P:cell wall organization"/>
    <property type="evidence" value="ECO:0007669"/>
    <property type="project" value="UniProtKB-KW"/>
</dbReference>
<keyword evidence="4" id="KW-0378">Hydrolase</keyword>
<dbReference type="Pfam" id="PF01471">
    <property type="entry name" value="PG_binding_1"/>
    <property type="match status" value="1"/>
</dbReference>
<dbReference type="PANTHER" id="PTHR30417">
    <property type="entry name" value="N-ACETYLMURAMOYL-L-ALANINE AMIDASE AMID"/>
    <property type="match status" value="1"/>
</dbReference>
<dbReference type="Proteomes" id="UP000216885">
    <property type="component" value="Unassembled WGS sequence"/>
</dbReference>
<name>A0A261U8I1_9BORD</name>
<reference evidence="7 8" key="1">
    <citation type="submission" date="2017-05" db="EMBL/GenBank/DDBJ databases">
        <title>Complete and WGS of Bordetella genogroups.</title>
        <authorList>
            <person name="Spilker T."/>
            <person name="LiPuma J."/>
        </authorList>
    </citation>
    <scope>NUCLEOTIDE SEQUENCE [LARGE SCALE GENOMIC DNA]</scope>
    <source>
        <strain evidence="7 8">AU9919</strain>
    </source>
</reference>
<organism evidence="7 8">
    <name type="scientific">Bordetella genomosp. 4</name>
    <dbReference type="NCBI Taxonomy" id="463044"/>
    <lineage>
        <taxon>Bacteria</taxon>
        <taxon>Pseudomonadati</taxon>
        <taxon>Pseudomonadota</taxon>
        <taxon>Betaproteobacteria</taxon>
        <taxon>Burkholderiales</taxon>
        <taxon>Alcaligenaceae</taxon>
        <taxon>Bordetella</taxon>
    </lineage>
</organism>
<evidence type="ECO:0000256" key="5">
    <source>
        <dbReference type="ARBA" id="ARBA00023316"/>
    </source>
</evidence>
<dbReference type="EC" id="3.5.1.28" evidence="3"/>
<dbReference type="InterPro" id="IPR002477">
    <property type="entry name" value="Peptidoglycan-bd-like"/>
</dbReference>
<evidence type="ECO:0000256" key="2">
    <source>
        <dbReference type="ARBA" id="ARBA00007553"/>
    </source>
</evidence>
<dbReference type="InterPro" id="IPR036365">
    <property type="entry name" value="PGBD-like_sf"/>
</dbReference>
<dbReference type="Gene3D" id="1.10.101.10">
    <property type="entry name" value="PGBD-like superfamily/PGBD"/>
    <property type="match status" value="1"/>
</dbReference>
<dbReference type="SUPFAM" id="SSF55846">
    <property type="entry name" value="N-acetylmuramoyl-L-alanine amidase-like"/>
    <property type="match status" value="1"/>
</dbReference>
<gene>
    <name evidence="7" type="ORF">CAL20_07540</name>
</gene>
<dbReference type="GO" id="GO:0008745">
    <property type="term" value="F:N-acetylmuramoyl-L-alanine amidase activity"/>
    <property type="evidence" value="ECO:0007669"/>
    <property type="project" value="UniProtKB-EC"/>
</dbReference>